<organism evidence="1 2">
    <name type="scientific">Characodon lateralis</name>
    <dbReference type="NCBI Taxonomy" id="208331"/>
    <lineage>
        <taxon>Eukaryota</taxon>
        <taxon>Metazoa</taxon>
        <taxon>Chordata</taxon>
        <taxon>Craniata</taxon>
        <taxon>Vertebrata</taxon>
        <taxon>Euteleostomi</taxon>
        <taxon>Actinopterygii</taxon>
        <taxon>Neopterygii</taxon>
        <taxon>Teleostei</taxon>
        <taxon>Neoteleostei</taxon>
        <taxon>Acanthomorphata</taxon>
        <taxon>Ovalentaria</taxon>
        <taxon>Atherinomorphae</taxon>
        <taxon>Cyprinodontiformes</taxon>
        <taxon>Goodeidae</taxon>
        <taxon>Characodon</taxon>
    </lineage>
</organism>
<reference evidence="1 2" key="1">
    <citation type="submission" date="2021-06" db="EMBL/GenBank/DDBJ databases">
        <authorList>
            <person name="Palmer J.M."/>
        </authorList>
    </citation>
    <scope>NUCLEOTIDE SEQUENCE [LARGE SCALE GENOMIC DNA]</scope>
    <source>
        <strain evidence="1 2">CL_MEX2019</strain>
        <tissue evidence="1">Muscle</tissue>
    </source>
</reference>
<evidence type="ECO:0000313" key="2">
    <source>
        <dbReference type="Proteomes" id="UP001352852"/>
    </source>
</evidence>
<evidence type="ECO:0000313" key="1">
    <source>
        <dbReference type="EMBL" id="MED6284506.1"/>
    </source>
</evidence>
<protein>
    <submittedName>
        <fullName evidence="1">Uncharacterized protein</fullName>
    </submittedName>
</protein>
<comment type="caution">
    <text evidence="1">The sequence shown here is derived from an EMBL/GenBank/DDBJ whole genome shotgun (WGS) entry which is preliminary data.</text>
</comment>
<sequence length="80" mass="9470">MQVIQATIVEKDFHGKSDFCYCNKQTEKYQDESVNSRLPSDRRAPWVGSLFALIPLMILCWKSPQLRNPDHLRDVFWDKK</sequence>
<proteinExistence type="predicted"/>
<name>A0ABU7ECJ0_9TELE</name>
<dbReference type="EMBL" id="JAHUTJ010051017">
    <property type="protein sequence ID" value="MED6284506.1"/>
    <property type="molecule type" value="Genomic_DNA"/>
</dbReference>
<gene>
    <name evidence="1" type="ORF">CHARACLAT_019857</name>
</gene>
<dbReference type="Proteomes" id="UP001352852">
    <property type="component" value="Unassembled WGS sequence"/>
</dbReference>
<keyword evidence="2" id="KW-1185">Reference proteome</keyword>
<accession>A0ABU7ECJ0</accession>